<dbReference type="EMBL" id="HBGH01003116">
    <property type="protein sequence ID" value="CAD9227797.1"/>
    <property type="molecule type" value="Transcribed_RNA"/>
</dbReference>
<protein>
    <submittedName>
        <fullName evidence="1">Uncharacterized protein</fullName>
    </submittedName>
</protein>
<evidence type="ECO:0000313" key="1">
    <source>
        <dbReference type="EMBL" id="CAD9227797.1"/>
    </source>
</evidence>
<organism evidence="1">
    <name type="scientific">Compsopogon caeruleus</name>
    <dbReference type="NCBI Taxonomy" id="31354"/>
    <lineage>
        <taxon>Eukaryota</taxon>
        <taxon>Rhodophyta</taxon>
        <taxon>Compsopogonophyceae</taxon>
        <taxon>Compsopogonales</taxon>
        <taxon>Compsopogonaceae</taxon>
        <taxon>Compsopogon</taxon>
    </lineage>
</organism>
<reference evidence="1" key="1">
    <citation type="submission" date="2021-01" db="EMBL/GenBank/DDBJ databases">
        <authorList>
            <person name="Corre E."/>
            <person name="Pelletier E."/>
            <person name="Niang G."/>
            <person name="Scheremetjew M."/>
            <person name="Finn R."/>
            <person name="Kale V."/>
            <person name="Holt S."/>
            <person name="Cochrane G."/>
            <person name="Meng A."/>
            <person name="Brown T."/>
            <person name="Cohen L."/>
        </authorList>
    </citation>
    <scope>NUCLEOTIDE SEQUENCE</scope>
    <source>
        <strain evidence="1">SAG 36.94</strain>
    </source>
</reference>
<proteinExistence type="predicted"/>
<accession>A0A7S1T8U0</accession>
<dbReference type="AlphaFoldDB" id="A0A7S1T8U0"/>
<name>A0A7S1T8U0_9RHOD</name>
<gene>
    <name evidence="1" type="ORF">CCAE0312_LOCUS1683</name>
</gene>
<sequence length="413" mass="47684">MSRVSRDRRVVNVGEMMVEMAPRSVSSVGKMQSGPLDDGRPFLQQKRLISFGWDRPELFRLTNRKVPVRDKDIPFFAPRVGESDRPDWMPDFPIQPSSTKPGQVLEAGTATVVGTARGAFLGAHSPCASDGSKGKPWETLRANSTLEGDELFEARSRFSTMFTRSRFHPGASGHVKPLRIPNLNYSNYGKNLWSLDLFYFLHNGIRCELRDLYRILYSMYKRGSKLRAKDIRNFFLWWSQFLEFATLSLDIERKVVFRWLETFTLLEGALKAQPRNELLDNTIAILRSVDQLKLSASVRKPDTIATMFAVVDDACHELLQYCNNVEDEIQTYGLEEFMIDPGKDYAEMRMRDAMIKAPNPQLTFPMALRWMESSKQYEEWTSKFINGPSKFFLTLWSRSFERTHLKLVVDLTR</sequence>